<dbReference type="EMBL" id="NXGS01000066">
    <property type="protein sequence ID" value="PIM96387.1"/>
    <property type="molecule type" value="Genomic_DNA"/>
</dbReference>
<dbReference type="PROSITE" id="PS51007">
    <property type="entry name" value="CYTC"/>
    <property type="match status" value="1"/>
</dbReference>
<evidence type="ECO:0000256" key="6">
    <source>
        <dbReference type="PROSITE-ProRule" id="PRU00433"/>
    </source>
</evidence>
<evidence type="ECO:0000256" key="7">
    <source>
        <dbReference type="SAM" id="Phobius"/>
    </source>
</evidence>
<keyword evidence="7" id="KW-0472">Membrane</keyword>
<dbReference type="SUPFAM" id="SSF46626">
    <property type="entry name" value="Cytochrome c"/>
    <property type="match status" value="1"/>
</dbReference>
<dbReference type="InterPro" id="IPR002327">
    <property type="entry name" value="Cyt_c_1A/1B"/>
</dbReference>
<accession>A0ABX4MHI2</accession>
<evidence type="ECO:0000313" key="9">
    <source>
        <dbReference type="EMBL" id="PIM96387.1"/>
    </source>
</evidence>
<dbReference type="Gene3D" id="1.10.760.10">
    <property type="entry name" value="Cytochrome c-like domain"/>
    <property type="match status" value="1"/>
</dbReference>
<evidence type="ECO:0000256" key="5">
    <source>
        <dbReference type="ARBA" id="ARBA00023004"/>
    </source>
</evidence>
<sequence length="187" mass="21679">MLIWKERQEIMNNILIMFKGFYLIGLVSGLVSYPVNLLVRNMSLAKTRDQMVIRAIKPKPDKNHLILRNLLLCSSLKRGEGYFNMCSGCHPIKEGSPHRFGPNLWNVVFRLIASCSNYVYSPTLIKLSNLKWTFNNLNKFIKQPSNFANGTYMTLSGIKNPIERMDILNYLNHNSCKPLLFTRFKFN</sequence>
<evidence type="ECO:0000313" key="10">
    <source>
        <dbReference type="Proteomes" id="UP000229529"/>
    </source>
</evidence>
<keyword evidence="3 6" id="KW-0479">Metal-binding</keyword>
<keyword evidence="10" id="KW-1185">Reference proteome</keyword>
<dbReference type="PANTHER" id="PTHR11961">
    <property type="entry name" value="CYTOCHROME C"/>
    <property type="match status" value="1"/>
</dbReference>
<comment type="caution">
    <text evidence="9">The sequence shown here is derived from an EMBL/GenBank/DDBJ whole genome shotgun (WGS) entry which is preliminary data.</text>
</comment>
<proteinExistence type="predicted"/>
<evidence type="ECO:0000259" key="8">
    <source>
        <dbReference type="PROSITE" id="PS51007"/>
    </source>
</evidence>
<dbReference type="InterPro" id="IPR036909">
    <property type="entry name" value="Cyt_c-like_dom_sf"/>
</dbReference>
<keyword evidence="7" id="KW-0812">Transmembrane</keyword>
<dbReference type="PRINTS" id="PR00604">
    <property type="entry name" value="CYTCHRMECIAB"/>
</dbReference>
<reference evidence="9" key="1">
    <citation type="submission" date="2017-09" db="EMBL/GenBank/DDBJ databases">
        <authorList>
            <person name="Campbell M.A."/>
            <person name="Lukasik P."/>
            <person name="Simon C."/>
            <person name="McCutcheon J.P."/>
        </authorList>
    </citation>
    <scope>NUCLEOTIDE SEQUENCE [LARGE SCALE GENOMIC DNA]</scope>
    <source>
        <strain evidence="9">ALECUR</strain>
    </source>
</reference>
<name>A0ABX4MHI2_9HYPH</name>
<evidence type="ECO:0000256" key="1">
    <source>
        <dbReference type="ARBA" id="ARBA00022448"/>
    </source>
</evidence>
<evidence type="ECO:0000256" key="4">
    <source>
        <dbReference type="ARBA" id="ARBA00022982"/>
    </source>
</evidence>
<protein>
    <submittedName>
        <fullName evidence="9">Cytochrome c</fullName>
    </submittedName>
</protein>
<gene>
    <name evidence="9" type="primary">cycM</name>
    <name evidence="9" type="ORF">alecur_99</name>
</gene>
<dbReference type="Proteomes" id="UP000229529">
    <property type="component" value="Unassembled WGS sequence"/>
</dbReference>
<keyword evidence="1" id="KW-0813">Transport</keyword>
<keyword evidence="5 6" id="KW-0408">Iron</keyword>
<keyword evidence="4" id="KW-0249">Electron transport</keyword>
<dbReference type="InterPro" id="IPR009056">
    <property type="entry name" value="Cyt_c-like_dom"/>
</dbReference>
<feature type="transmembrane region" description="Helical" evidence="7">
    <location>
        <begin position="20"/>
        <end position="39"/>
    </location>
</feature>
<feature type="domain" description="Cytochrome c" evidence="8">
    <location>
        <begin position="74"/>
        <end position="175"/>
    </location>
</feature>
<keyword evidence="7" id="KW-1133">Transmembrane helix</keyword>
<organism evidence="9 10">
    <name type="scientific">Candidatus Hodgkinia cicadicola</name>
    <dbReference type="NCBI Taxonomy" id="573658"/>
    <lineage>
        <taxon>Bacteria</taxon>
        <taxon>Pseudomonadati</taxon>
        <taxon>Pseudomonadota</taxon>
        <taxon>Alphaproteobacteria</taxon>
        <taxon>Hyphomicrobiales</taxon>
        <taxon>Candidatus Hodgkinia</taxon>
    </lineage>
</organism>
<keyword evidence="2 6" id="KW-0349">Heme</keyword>
<evidence type="ECO:0000256" key="3">
    <source>
        <dbReference type="ARBA" id="ARBA00022723"/>
    </source>
</evidence>
<evidence type="ECO:0000256" key="2">
    <source>
        <dbReference type="ARBA" id="ARBA00022617"/>
    </source>
</evidence>